<gene>
    <name evidence="2" type="ORF">X975_25973</name>
</gene>
<dbReference type="OrthoDB" id="10333996at2759"/>
<dbReference type="AlphaFoldDB" id="A0A087T519"/>
<feature type="non-terminal residue" evidence="2">
    <location>
        <position position="117"/>
    </location>
</feature>
<evidence type="ECO:0000313" key="3">
    <source>
        <dbReference type="Proteomes" id="UP000054359"/>
    </source>
</evidence>
<keyword evidence="1" id="KW-1133">Transmembrane helix</keyword>
<dbReference type="Proteomes" id="UP000054359">
    <property type="component" value="Unassembled WGS sequence"/>
</dbReference>
<organism evidence="2 3">
    <name type="scientific">Stegodyphus mimosarum</name>
    <name type="common">African social velvet spider</name>
    <dbReference type="NCBI Taxonomy" id="407821"/>
    <lineage>
        <taxon>Eukaryota</taxon>
        <taxon>Metazoa</taxon>
        <taxon>Ecdysozoa</taxon>
        <taxon>Arthropoda</taxon>
        <taxon>Chelicerata</taxon>
        <taxon>Arachnida</taxon>
        <taxon>Araneae</taxon>
        <taxon>Araneomorphae</taxon>
        <taxon>Entelegynae</taxon>
        <taxon>Eresoidea</taxon>
        <taxon>Eresidae</taxon>
        <taxon>Stegodyphus</taxon>
    </lineage>
</organism>
<keyword evidence="3" id="KW-1185">Reference proteome</keyword>
<keyword evidence="1" id="KW-0472">Membrane</keyword>
<evidence type="ECO:0000256" key="1">
    <source>
        <dbReference type="SAM" id="Phobius"/>
    </source>
</evidence>
<dbReference type="EMBL" id="KK113440">
    <property type="protein sequence ID" value="KFM60208.1"/>
    <property type="molecule type" value="Genomic_DNA"/>
</dbReference>
<proteinExistence type="predicted"/>
<protein>
    <submittedName>
        <fullName evidence="2">Uncharacterized protein</fullName>
    </submittedName>
</protein>
<feature type="transmembrane region" description="Helical" evidence="1">
    <location>
        <begin position="93"/>
        <end position="113"/>
    </location>
</feature>
<reference evidence="2 3" key="1">
    <citation type="submission" date="2013-11" db="EMBL/GenBank/DDBJ databases">
        <title>Genome sequencing of Stegodyphus mimosarum.</title>
        <authorList>
            <person name="Bechsgaard J."/>
        </authorList>
    </citation>
    <scope>NUCLEOTIDE SEQUENCE [LARGE SCALE GENOMIC DNA]</scope>
</reference>
<accession>A0A087T519</accession>
<name>A0A087T519_STEMI</name>
<keyword evidence="1" id="KW-0812">Transmembrane</keyword>
<sequence>MFIEGGKDMVLIIVFRIGLRIIVLPRRVKILFIEIRYRFHAPVMPKIMKSMMRNQRIKEVGQKLKEMADNFSANDKSSRLTPNVSFWNRHWKFMLWLTTAAAIVLFFIFPRLYQDAT</sequence>
<evidence type="ECO:0000313" key="2">
    <source>
        <dbReference type="EMBL" id="KFM60208.1"/>
    </source>
</evidence>